<sequence>SSTSDFVMVFLSKRSVGKRGYVQREFRRVLEHTEEIPLGQIHIIPVRLDDCEVPREFTRYQWANLEEAGEFERIVEALYLGIEQRGLPVPKPSASEPLASEPKVSPEPSPTSVVTPPEAPRVVTPETFTNNIGMTFVRIAAGRFLMGSPQSDAQAHSDEKPQHEVWISEPFYLGIHPVTQGQWEAVMGSNPSRFQGDPQRPVERVSWDDVQVFLERLSERDGRAYRLPSEAQWEYACRAGSTGAYCFGDDVGELVNYAWYDANSGNTTHPVGEKQANAWGLYDMHGNVWEWCQDFYSDYQATAATDPRGPDAGAHRVIRGGCWSYSAQLVRSAYRVALGPALRVDYLGFRCSSSEASE</sequence>
<dbReference type="InterPro" id="IPR035897">
    <property type="entry name" value="Toll_tir_struct_dom_sf"/>
</dbReference>
<evidence type="ECO:0000256" key="1">
    <source>
        <dbReference type="SAM" id="MobiDB-lite"/>
    </source>
</evidence>
<dbReference type="InterPro" id="IPR042095">
    <property type="entry name" value="SUMF_sf"/>
</dbReference>
<evidence type="ECO:0000313" key="5">
    <source>
        <dbReference type="Proteomes" id="UP000019141"/>
    </source>
</evidence>
<feature type="non-terminal residue" evidence="4">
    <location>
        <position position="1"/>
    </location>
</feature>
<evidence type="ECO:0000259" key="3">
    <source>
        <dbReference type="Pfam" id="PF13676"/>
    </source>
</evidence>
<dbReference type="HOGENOM" id="CLU_012431_2_4_7"/>
<dbReference type="Proteomes" id="UP000019141">
    <property type="component" value="Unassembled WGS sequence"/>
</dbReference>
<dbReference type="AlphaFoldDB" id="W4M1Q0"/>
<dbReference type="GO" id="GO:0007165">
    <property type="term" value="P:signal transduction"/>
    <property type="evidence" value="ECO:0007669"/>
    <property type="project" value="InterPro"/>
</dbReference>
<dbReference type="Pfam" id="PF13676">
    <property type="entry name" value="TIR_2"/>
    <property type="match status" value="1"/>
</dbReference>
<protein>
    <submittedName>
        <fullName evidence="4">Uncharacterized protein</fullName>
    </submittedName>
</protein>
<dbReference type="SUPFAM" id="SSF56436">
    <property type="entry name" value="C-type lectin-like"/>
    <property type="match status" value="1"/>
</dbReference>
<name>W4M1Q0_ENTF1</name>
<dbReference type="InterPro" id="IPR016187">
    <property type="entry name" value="CTDL_fold"/>
</dbReference>
<dbReference type="EMBL" id="AZHW01000025">
    <property type="protein sequence ID" value="ETX03597.1"/>
    <property type="molecule type" value="Genomic_DNA"/>
</dbReference>
<feature type="region of interest" description="Disordered" evidence="1">
    <location>
        <begin position="91"/>
        <end position="124"/>
    </location>
</feature>
<evidence type="ECO:0000259" key="2">
    <source>
        <dbReference type="Pfam" id="PF03781"/>
    </source>
</evidence>
<keyword evidence="5" id="KW-1185">Reference proteome</keyword>
<organism evidence="4 5">
    <name type="scientific">Entotheonella factor</name>
    <dbReference type="NCBI Taxonomy" id="1429438"/>
    <lineage>
        <taxon>Bacteria</taxon>
        <taxon>Pseudomonadati</taxon>
        <taxon>Nitrospinota/Tectimicrobiota group</taxon>
        <taxon>Candidatus Tectimicrobiota</taxon>
        <taxon>Candidatus Entotheonellia</taxon>
        <taxon>Candidatus Entotheonellales</taxon>
        <taxon>Candidatus Entotheonellaceae</taxon>
        <taxon>Candidatus Entotheonella</taxon>
    </lineage>
</organism>
<dbReference type="GO" id="GO:0120147">
    <property type="term" value="F:formylglycine-generating oxidase activity"/>
    <property type="evidence" value="ECO:0007669"/>
    <property type="project" value="TreeGrafter"/>
</dbReference>
<dbReference type="InterPro" id="IPR005532">
    <property type="entry name" value="SUMF_dom"/>
</dbReference>
<feature type="domain" description="TIR" evidence="3">
    <location>
        <begin position="3"/>
        <end position="72"/>
    </location>
</feature>
<dbReference type="Pfam" id="PF03781">
    <property type="entry name" value="FGE-sulfatase"/>
    <property type="match status" value="1"/>
</dbReference>
<proteinExistence type="predicted"/>
<dbReference type="InterPro" id="IPR051043">
    <property type="entry name" value="Sulfatase_Mod_Factor_Kinase"/>
</dbReference>
<feature type="domain" description="Sulfatase-modifying factor enzyme-like" evidence="2">
    <location>
        <begin position="135"/>
        <end position="351"/>
    </location>
</feature>
<accession>W4M1Q0</accession>
<dbReference type="InterPro" id="IPR000157">
    <property type="entry name" value="TIR_dom"/>
</dbReference>
<dbReference type="PANTHER" id="PTHR23150">
    <property type="entry name" value="SULFATASE MODIFYING FACTOR 1, 2"/>
    <property type="match status" value="1"/>
</dbReference>
<keyword evidence="4" id="KW-0614">Plasmid</keyword>
<dbReference type="Gene3D" id="3.40.50.10140">
    <property type="entry name" value="Toll/interleukin-1 receptor homology (TIR) domain"/>
    <property type="match status" value="1"/>
</dbReference>
<comment type="caution">
    <text evidence="4">The sequence shown here is derived from an EMBL/GenBank/DDBJ whole genome shotgun (WGS) entry which is preliminary data.</text>
</comment>
<evidence type="ECO:0000313" key="4">
    <source>
        <dbReference type="EMBL" id="ETX03597.1"/>
    </source>
</evidence>
<dbReference type="PANTHER" id="PTHR23150:SF19">
    <property type="entry name" value="FORMYLGLYCINE-GENERATING ENZYME"/>
    <property type="match status" value="1"/>
</dbReference>
<dbReference type="Gene3D" id="3.90.1580.10">
    <property type="entry name" value="paralog of FGE (formylglycine-generating enzyme)"/>
    <property type="match status" value="1"/>
</dbReference>
<geneLocation type="plasmid" evidence="4">
    <name>pTSY</name>
</geneLocation>
<reference evidence="4 5" key="1">
    <citation type="journal article" date="2014" name="Nature">
        <title>An environmental bacterial taxon with a large and distinct metabolic repertoire.</title>
        <authorList>
            <person name="Wilson M.C."/>
            <person name="Mori T."/>
            <person name="Ruckert C."/>
            <person name="Uria A.R."/>
            <person name="Helf M.J."/>
            <person name="Takada K."/>
            <person name="Gernert C."/>
            <person name="Steffens U.A."/>
            <person name="Heycke N."/>
            <person name="Schmitt S."/>
            <person name="Rinke C."/>
            <person name="Helfrich E.J."/>
            <person name="Brachmann A.O."/>
            <person name="Gurgui C."/>
            <person name="Wakimoto T."/>
            <person name="Kracht M."/>
            <person name="Crusemann M."/>
            <person name="Hentschel U."/>
            <person name="Abe I."/>
            <person name="Matsunaga S."/>
            <person name="Kalinowski J."/>
            <person name="Takeyama H."/>
            <person name="Piel J."/>
        </authorList>
    </citation>
    <scope>NUCLEOTIDE SEQUENCE [LARGE SCALE GENOMIC DNA]</scope>
    <source>
        <strain evidence="5">TSY1</strain>
        <plasmid evidence="4">pTSY</plasmid>
    </source>
</reference>
<gene>
    <name evidence="4" type="ORF">ETSY1_46865</name>
</gene>